<evidence type="ECO:0000256" key="1">
    <source>
        <dbReference type="SAM" id="SignalP"/>
    </source>
</evidence>
<organism evidence="2 3">
    <name type="scientific">Achaetomium macrosporum</name>
    <dbReference type="NCBI Taxonomy" id="79813"/>
    <lineage>
        <taxon>Eukaryota</taxon>
        <taxon>Fungi</taxon>
        <taxon>Dikarya</taxon>
        <taxon>Ascomycota</taxon>
        <taxon>Pezizomycotina</taxon>
        <taxon>Sordariomycetes</taxon>
        <taxon>Sordariomycetidae</taxon>
        <taxon>Sordariales</taxon>
        <taxon>Chaetomiaceae</taxon>
        <taxon>Achaetomium</taxon>
    </lineage>
</organism>
<keyword evidence="3" id="KW-1185">Reference proteome</keyword>
<protein>
    <submittedName>
        <fullName evidence="2">Uncharacterized protein</fullName>
    </submittedName>
</protein>
<name>A0AAN7HEC4_9PEZI</name>
<evidence type="ECO:0000313" key="2">
    <source>
        <dbReference type="EMBL" id="KAK4237064.1"/>
    </source>
</evidence>
<evidence type="ECO:0000313" key="3">
    <source>
        <dbReference type="Proteomes" id="UP001303760"/>
    </source>
</evidence>
<dbReference type="AlphaFoldDB" id="A0AAN7HEC4"/>
<reference evidence="2" key="1">
    <citation type="journal article" date="2023" name="Mol. Phylogenet. Evol.">
        <title>Genome-scale phylogeny and comparative genomics of the fungal order Sordariales.</title>
        <authorList>
            <person name="Hensen N."/>
            <person name="Bonometti L."/>
            <person name="Westerberg I."/>
            <person name="Brannstrom I.O."/>
            <person name="Guillou S."/>
            <person name="Cros-Aarteil S."/>
            <person name="Calhoun S."/>
            <person name="Haridas S."/>
            <person name="Kuo A."/>
            <person name="Mondo S."/>
            <person name="Pangilinan J."/>
            <person name="Riley R."/>
            <person name="LaButti K."/>
            <person name="Andreopoulos B."/>
            <person name="Lipzen A."/>
            <person name="Chen C."/>
            <person name="Yan M."/>
            <person name="Daum C."/>
            <person name="Ng V."/>
            <person name="Clum A."/>
            <person name="Steindorff A."/>
            <person name="Ohm R.A."/>
            <person name="Martin F."/>
            <person name="Silar P."/>
            <person name="Natvig D.O."/>
            <person name="Lalanne C."/>
            <person name="Gautier V."/>
            <person name="Ament-Velasquez S.L."/>
            <person name="Kruys A."/>
            <person name="Hutchinson M.I."/>
            <person name="Powell A.J."/>
            <person name="Barry K."/>
            <person name="Miller A.N."/>
            <person name="Grigoriev I.V."/>
            <person name="Debuchy R."/>
            <person name="Gladieux P."/>
            <person name="Hiltunen Thoren M."/>
            <person name="Johannesson H."/>
        </authorList>
    </citation>
    <scope>NUCLEOTIDE SEQUENCE</scope>
    <source>
        <strain evidence="2">CBS 532.94</strain>
    </source>
</reference>
<sequence>MKHTTAILLILVTLTTAAPNININAAADAAMLSPRQEDCVYGCACNSDSTGPDPDTPTCCSAVGGDLGNGGTLCNEMNLATAQAYAACCGRTPGYTCFKSARTCPDVILN</sequence>
<reference evidence="2" key="2">
    <citation type="submission" date="2023-05" db="EMBL/GenBank/DDBJ databases">
        <authorList>
            <consortium name="Lawrence Berkeley National Laboratory"/>
            <person name="Steindorff A."/>
            <person name="Hensen N."/>
            <person name="Bonometti L."/>
            <person name="Westerberg I."/>
            <person name="Brannstrom I.O."/>
            <person name="Guillou S."/>
            <person name="Cros-Aarteil S."/>
            <person name="Calhoun S."/>
            <person name="Haridas S."/>
            <person name="Kuo A."/>
            <person name="Mondo S."/>
            <person name="Pangilinan J."/>
            <person name="Riley R."/>
            <person name="Labutti K."/>
            <person name="Andreopoulos B."/>
            <person name="Lipzen A."/>
            <person name="Chen C."/>
            <person name="Yanf M."/>
            <person name="Daum C."/>
            <person name="Ng V."/>
            <person name="Clum A."/>
            <person name="Ohm R."/>
            <person name="Martin F."/>
            <person name="Silar P."/>
            <person name="Natvig D."/>
            <person name="Lalanne C."/>
            <person name="Gautier V."/>
            <person name="Ament-Velasquez S.L."/>
            <person name="Kruys A."/>
            <person name="Hutchinson M.I."/>
            <person name="Powell A.J."/>
            <person name="Barry K."/>
            <person name="Miller A.N."/>
            <person name="Grigoriev I.V."/>
            <person name="Debuchy R."/>
            <person name="Gladieux P."/>
            <person name="Thoren M.H."/>
            <person name="Johannesson H."/>
        </authorList>
    </citation>
    <scope>NUCLEOTIDE SEQUENCE</scope>
    <source>
        <strain evidence="2">CBS 532.94</strain>
    </source>
</reference>
<accession>A0AAN7HEC4</accession>
<comment type="caution">
    <text evidence="2">The sequence shown here is derived from an EMBL/GenBank/DDBJ whole genome shotgun (WGS) entry which is preliminary data.</text>
</comment>
<keyword evidence="1" id="KW-0732">Signal</keyword>
<dbReference type="Proteomes" id="UP001303760">
    <property type="component" value="Unassembled WGS sequence"/>
</dbReference>
<proteinExistence type="predicted"/>
<dbReference type="EMBL" id="MU860157">
    <property type="protein sequence ID" value="KAK4237064.1"/>
    <property type="molecule type" value="Genomic_DNA"/>
</dbReference>
<feature type="chain" id="PRO_5042940437" evidence="1">
    <location>
        <begin position="18"/>
        <end position="110"/>
    </location>
</feature>
<feature type="signal peptide" evidence="1">
    <location>
        <begin position="1"/>
        <end position="17"/>
    </location>
</feature>
<gene>
    <name evidence="2" type="ORF">C8A03DRAFT_34993</name>
</gene>